<accession>A0ABM1RH09</accession>
<proteinExistence type="predicted"/>
<reference evidence="1" key="1">
    <citation type="journal article" date="2014" name="Nat. Commun.">
        <title>The emerging biofuel crop Camelina sativa retains a highly undifferentiated hexaploid genome structure.</title>
        <authorList>
            <person name="Kagale S."/>
            <person name="Koh C."/>
            <person name="Nixon J."/>
            <person name="Bollina V."/>
            <person name="Clarke W.E."/>
            <person name="Tuteja R."/>
            <person name="Spillane C."/>
            <person name="Robinson S.J."/>
            <person name="Links M.G."/>
            <person name="Clarke C."/>
            <person name="Higgins E.E."/>
            <person name="Huebert T."/>
            <person name="Sharpe A.G."/>
            <person name="Parkin I.A."/>
        </authorList>
    </citation>
    <scope>NUCLEOTIDE SEQUENCE [LARGE SCALE GENOMIC DNA]</scope>
    <source>
        <strain evidence="1">cv. DH55</strain>
    </source>
</reference>
<evidence type="ECO:0000313" key="2">
    <source>
        <dbReference type="RefSeq" id="XP_019098297.1"/>
    </source>
</evidence>
<name>A0ABM1RH09_CAMSA</name>
<sequence>MATSPKLSLNSGSKLPDPTMYRSVVGSLQYLAFTCPDISYSVNRLSQYMHMPTDEHWKAAKRILRYLNGTSSHDWAGDTDDFVFTNAYIVYLGYNPMSWTSKKQRGVVRSSTEAEYRSVSNTSSEVMWVCSLLRELGVSLPQIPTRDTQVLTRFSKYFVANTS</sequence>
<protein>
    <submittedName>
        <fullName evidence="2">Uncharacterized protein LOC109131596</fullName>
    </submittedName>
</protein>
<dbReference type="Proteomes" id="UP000694864">
    <property type="component" value="Unplaced"/>
</dbReference>
<dbReference type="InterPro" id="IPR043502">
    <property type="entry name" value="DNA/RNA_pol_sf"/>
</dbReference>
<evidence type="ECO:0000313" key="1">
    <source>
        <dbReference type="Proteomes" id="UP000694864"/>
    </source>
</evidence>
<dbReference type="RefSeq" id="XP_019098297.1">
    <property type="nucleotide sequence ID" value="XM_019242752.1"/>
</dbReference>
<reference evidence="2" key="2">
    <citation type="submission" date="2025-08" db="UniProtKB">
        <authorList>
            <consortium name="RefSeq"/>
        </authorList>
    </citation>
    <scope>IDENTIFICATION</scope>
    <source>
        <tissue evidence="2">Leaf</tissue>
    </source>
</reference>
<dbReference type="GeneID" id="109131596"/>
<dbReference type="PANTHER" id="PTHR11439">
    <property type="entry name" value="GAG-POL-RELATED RETROTRANSPOSON"/>
    <property type="match status" value="1"/>
</dbReference>
<dbReference type="PANTHER" id="PTHR11439:SF489">
    <property type="entry name" value="RNA-DIRECTED DNA POLYMERASE"/>
    <property type="match status" value="1"/>
</dbReference>
<dbReference type="SUPFAM" id="SSF56672">
    <property type="entry name" value="DNA/RNA polymerases"/>
    <property type="match status" value="1"/>
</dbReference>
<dbReference type="CDD" id="cd09272">
    <property type="entry name" value="RNase_HI_RT_Ty1"/>
    <property type="match status" value="1"/>
</dbReference>
<keyword evidence="1" id="KW-1185">Reference proteome</keyword>
<gene>
    <name evidence="2" type="primary">LOC109131596</name>
</gene>
<organism evidence="1 2">
    <name type="scientific">Camelina sativa</name>
    <name type="common">False flax</name>
    <name type="synonym">Myagrum sativum</name>
    <dbReference type="NCBI Taxonomy" id="90675"/>
    <lineage>
        <taxon>Eukaryota</taxon>
        <taxon>Viridiplantae</taxon>
        <taxon>Streptophyta</taxon>
        <taxon>Embryophyta</taxon>
        <taxon>Tracheophyta</taxon>
        <taxon>Spermatophyta</taxon>
        <taxon>Magnoliopsida</taxon>
        <taxon>eudicotyledons</taxon>
        <taxon>Gunneridae</taxon>
        <taxon>Pentapetalae</taxon>
        <taxon>rosids</taxon>
        <taxon>malvids</taxon>
        <taxon>Brassicales</taxon>
        <taxon>Brassicaceae</taxon>
        <taxon>Camelineae</taxon>
        <taxon>Camelina</taxon>
    </lineage>
</organism>